<feature type="compositionally biased region" description="Low complexity" evidence="1">
    <location>
        <begin position="376"/>
        <end position="387"/>
    </location>
</feature>
<name>A0ABR3ETP6_9AGAR</name>
<feature type="region of interest" description="Disordered" evidence="1">
    <location>
        <begin position="447"/>
        <end position="477"/>
    </location>
</feature>
<keyword evidence="3" id="KW-1185">Reference proteome</keyword>
<feature type="region of interest" description="Disordered" evidence="1">
    <location>
        <begin position="1"/>
        <end position="33"/>
    </location>
</feature>
<evidence type="ECO:0000256" key="1">
    <source>
        <dbReference type="SAM" id="MobiDB-lite"/>
    </source>
</evidence>
<dbReference type="EMBL" id="JBAHYK010001950">
    <property type="protein sequence ID" value="KAL0566275.1"/>
    <property type="molecule type" value="Genomic_DNA"/>
</dbReference>
<sequence>MSSSPPESPSMLYQTSSPSSSSPTTGHSLPRPHYLTPQIRLPSVATTQLLTSIGLVDFAKLPILCHGGELLNLFAQIVANNTRYAKGHEALDVAIRRFLGDVHPDDLVLYSTSLYETHGYKMPDFVNNEHYQGLRYKYLHLRWEPDSSRGAPNRPSDLGIVPCFHTDGSLIADNSLAFGTPMIGDGQHWTRAVLLQPTEPTGYWQHILAQTDRINRPVYFRVPVGKVVPYWPQMHDPHLLLLAEIAPYLTGLVNPGLANIKKAADECYRPPDSVKIASTVREISPRHDSETAGPVSPSWPGYPVLADQRQLGDWMWGHLAPVGLVLPPVVAPTIPVPDHWCEPTSEPPTDDFQFLTLDPEDSLRTRGRTLRRVDQSLPPRSSARSRNPPSPTIYDALPRLGTYLVTPPSSDASSSSEDSSPTSVFTSPSVETLTTLRSSRSLLSLRPLKERIRKFSTGRKKNTGESSRQQQGLPMAF</sequence>
<proteinExistence type="predicted"/>
<dbReference type="Proteomes" id="UP001465976">
    <property type="component" value="Unassembled WGS sequence"/>
</dbReference>
<evidence type="ECO:0000313" key="3">
    <source>
        <dbReference type="Proteomes" id="UP001465976"/>
    </source>
</evidence>
<feature type="region of interest" description="Disordered" evidence="1">
    <location>
        <begin position="360"/>
        <end position="430"/>
    </location>
</feature>
<feature type="compositionally biased region" description="Polar residues" evidence="1">
    <location>
        <begin position="464"/>
        <end position="477"/>
    </location>
</feature>
<feature type="compositionally biased region" description="Low complexity" evidence="1">
    <location>
        <begin position="1"/>
        <end position="28"/>
    </location>
</feature>
<feature type="compositionally biased region" description="Basic residues" evidence="1">
    <location>
        <begin position="451"/>
        <end position="461"/>
    </location>
</feature>
<accession>A0ABR3ETP6</accession>
<protein>
    <submittedName>
        <fullName evidence="2">Uncharacterized protein</fullName>
    </submittedName>
</protein>
<organism evidence="2 3">
    <name type="scientific">Marasmius crinis-equi</name>
    <dbReference type="NCBI Taxonomy" id="585013"/>
    <lineage>
        <taxon>Eukaryota</taxon>
        <taxon>Fungi</taxon>
        <taxon>Dikarya</taxon>
        <taxon>Basidiomycota</taxon>
        <taxon>Agaricomycotina</taxon>
        <taxon>Agaricomycetes</taxon>
        <taxon>Agaricomycetidae</taxon>
        <taxon>Agaricales</taxon>
        <taxon>Marasmiineae</taxon>
        <taxon>Marasmiaceae</taxon>
        <taxon>Marasmius</taxon>
    </lineage>
</organism>
<gene>
    <name evidence="2" type="ORF">V5O48_015742</name>
</gene>
<comment type="caution">
    <text evidence="2">The sequence shown here is derived from an EMBL/GenBank/DDBJ whole genome shotgun (WGS) entry which is preliminary data.</text>
</comment>
<reference evidence="2 3" key="1">
    <citation type="submission" date="2024-02" db="EMBL/GenBank/DDBJ databases">
        <title>A draft genome for the cacao thread blight pathogen Marasmius crinis-equi.</title>
        <authorList>
            <person name="Cohen S.P."/>
            <person name="Baruah I.K."/>
            <person name="Amoako-Attah I."/>
            <person name="Bukari Y."/>
            <person name="Meinhardt L.W."/>
            <person name="Bailey B.A."/>
        </authorList>
    </citation>
    <scope>NUCLEOTIDE SEQUENCE [LARGE SCALE GENOMIC DNA]</scope>
    <source>
        <strain evidence="2 3">GH-76</strain>
    </source>
</reference>
<feature type="compositionally biased region" description="Low complexity" evidence="1">
    <location>
        <begin position="406"/>
        <end position="430"/>
    </location>
</feature>
<evidence type="ECO:0000313" key="2">
    <source>
        <dbReference type="EMBL" id="KAL0566275.1"/>
    </source>
</evidence>